<gene>
    <name evidence="1" type="ORF">EV186_103614</name>
</gene>
<protein>
    <submittedName>
        <fullName evidence="1">Uncharacterized protein</fullName>
    </submittedName>
</protein>
<keyword evidence="2" id="KW-1185">Reference proteome</keyword>
<proteinExistence type="predicted"/>
<dbReference type="RefSeq" id="WP_133850823.1">
    <property type="nucleotide sequence ID" value="NZ_SNXZ01000003.1"/>
</dbReference>
<evidence type="ECO:0000313" key="1">
    <source>
        <dbReference type="EMBL" id="TDP97650.1"/>
    </source>
</evidence>
<organism evidence="1 2">
    <name type="scientific">Labedaea rhizosphaerae</name>
    <dbReference type="NCBI Taxonomy" id="598644"/>
    <lineage>
        <taxon>Bacteria</taxon>
        <taxon>Bacillati</taxon>
        <taxon>Actinomycetota</taxon>
        <taxon>Actinomycetes</taxon>
        <taxon>Pseudonocardiales</taxon>
        <taxon>Pseudonocardiaceae</taxon>
        <taxon>Labedaea</taxon>
    </lineage>
</organism>
<dbReference type="AlphaFoldDB" id="A0A4R6SCL7"/>
<evidence type="ECO:0000313" key="2">
    <source>
        <dbReference type="Proteomes" id="UP000295444"/>
    </source>
</evidence>
<accession>A0A4R6SCL7</accession>
<dbReference type="OrthoDB" id="3695286at2"/>
<name>A0A4R6SCL7_LABRH</name>
<sequence length="128" mass="13306">MSEETTEPSSVVAEAAALLVEALSNVDGMRVYTNPGADVQPPGIVLGAPTLTWGTYSRTYSPSGATWPVFLVCKADAKTLPLMWSLLPKITAALDGLEPVAVASATPTLYPVSGAELPAYELTVEVGL</sequence>
<reference evidence="1 2" key="1">
    <citation type="submission" date="2019-03" db="EMBL/GenBank/DDBJ databases">
        <title>Genomic Encyclopedia of Type Strains, Phase IV (KMG-IV): sequencing the most valuable type-strain genomes for metagenomic binning, comparative biology and taxonomic classification.</title>
        <authorList>
            <person name="Goeker M."/>
        </authorList>
    </citation>
    <scope>NUCLEOTIDE SEQUENCE [LARGE SCALE GENOMIC DNA]</scope>
    <source>
        <strain evidence="1 2">DSM 45361</strain>
    </source>
</reference>
<comment type="caution">
    <text evidence="1">The sequence shown here is derived from an EMBL/GenBank/DDBJ whole genome shotgun (WGS) entry which is preliminary data.</text>
</comment>
<dbReference type="EMBL" id="SNXZ01000003">
    <property type="protein sequence ID" value="TDP97650.1"/>
    <property type="molecule type" value="Genomic_DNA"/>
</dbReference>
<dbReference type="Proteomes" id="UP000295444">
    <property type="component" value="Unassembled WGS sequence"/>
</dbReference>